<proteinExistence type="predicted"/>
<reference evidence="1" key="1">
    <citation type="submission" date="2025-08" db="UniProtKB">
        <authorList>
            <consortium name="Ensembl"/>
        </authorList>
    </citation>
    <scope>IDENTIFICATION</scope>
</reference>
<keyword evidence="2" id="KW-1185">Reference proteome</keyword>
<reference evidence="1" key="2">
    <citation type="submission" date="2025-09" db="UniProtKB">
        <authorList>
            <consortium name="Ensembl"/>
        </authorList>
    </citation>
    <scope>IDENTIFICATION</scope>
</reference>
<evidence type="ECO:0000313" key="1">
    <source>
        <dbReference type="Ensembl" id="ENSCCRP00000055539.2"/>
    </source>
</evidence>
<dbReference type="Proteomes" id="UP001108240">
    <property type="component" value="Unplaced"/>
</dbReference>
<protein>
    <submittedName>
        <fullName evidence="1">Uncharacterized protein</fullName>
    </submittedName>
</protein>
<organism evidence="1 2">
    <name type="scientific">Cyprinus carpio carpio</name>
    <dbReference type="NCBI Taxonomy" id="630221"/>
    <lineage>
        <taxon>Eukaryota</taxon>
        <taxon>Metazoa</taxon>
        <taxon>Chordata</taxon>
        <taxon>Craniata</taxon>
        <taxon>Vertebrata</taxon>
        <taxon>Euteleostomi</taxon>
        <taxon>Actinopterygii</taxon>
        <taxon>Neopterygii</taxon>
        <taxon>Teleostei</taxon>
        <taxon>Ostariophysi</taxon>
        <taxon>Cypriniformes</taxon>
        <taxon>Cyprinidae</taxon>
        <taxon>Cyprininae</taxon>
        <taxon>Cyprinus</taxon>
    </lineage>
</organism>
<evidence type="ECO:0000313" key="2">
    <source>
        <dbReference type="Proteomes" id="UP001108240"/>
    </source>
</evidence>
<dbReference type="AlphaFoldDB" id="A0A8C1D216"/>
<dbReference type="Ensembl" id="ENSCCRT00000060195.2">
    <property type="protein sequence ID" value="ENSCCRP00000055539.2"/>
    <property type="gene ID" value="ENSCCRG00000029707.2"/>
</dbReference>
<name>A0A8C1D216_CYPCA</name>
<sequence length="162" mass="18122">SVLDNISQLALSVIYPGLQFLELFLSTLHGQTLSLIQTVLQVFDSHLHVLLHPLQVSTGLDLHLIQISFHLLFDSQGIVSAPDLRIQSALHGIHHSLAVPLDLFYLLILLSQLPVNLALHLVQLQLHTKNLGLFMLQGALQGKKEIIDLHLKLVKMYYVPPE</sequence>
<dbReference type="OMA" id="RIQCALH"/>
<dbReference type="GeneTree" id="ENSGT01150000287081"/>
<accession>A0A8C1D216</accession>